<dbReference type="PRINTS" id="PR00449">
    <property type="entry name" value="RASTRNSFRMNG"/>
</dbReference>
<dbReference type="Proteomes" id="UP000574528">
    <property type="component" value="Unassembled WGS sequence"/>
</dbReference>
<protein>
    <submittedName>
        <fullName evidence="5">ARL16 protein</fullName>
    </submittedName>
</protein>
<dbReference type="PROSITE" id="PS51417">
    <property type="entry name" value="ARF"/>
    <property type="match status" value="1"/>
</dbReference>
<feature type="region of interest" description="Disordered" evidence="4">
    <location>
        <begin position="44"/>
        <end position="65"/>
    </location>
</feature>
<dbReference type="Pfam" id="PF00025">
    <property type="entry name" value="Arf"/>
    <property type="match status" value="1"/>
</dbReference>
<dbReference type="PANTHER" id="PTHR46688">
    <property type="entry name" value="ADP-RIBOSYLATION FACTOR-LIKE PROTEIN 16"/>
    <property type="match status" value="1"/>
</dbReference>
<dbReference type="PANTHER" id="PTHR46688:SF1">
    <property type="entry name" value="ADP-RIBOSYLATION FACTOR-LIKE PROTEIN 16"/>
    <property type="match status" value="1"/>
</dbReference>
<evidence type="ECO:0000313" key="5">
    <source>
        <dbReference type="EMBL" id="NXG50150.1"/>
    </source>
</evidence>
<dbReference type="InterPro" id="IPR006689">
    <property type="entry name" value="Small_GTPase_ARF/SAR"/>
</dbReference>
<dbReference type="InterPro" id="IPR027417">
    <property type="entry name" value="P-loop_NTPase"/>
</dbReference>
<feature type="non-terminal residue" evidence="5">
    <location>
        <position position="200"/>
    </location>
</feature>
<keyword evidence="2 3" id="KW-0342">GTP-binding</keyword>
<dbReference type="SMART" id="SM00177">
    <property type="entry name" value="ARF"/>
    <property type="match status" value="1"/>
</dbReference>
<accession>A0A7K9CEQ1</accession>
<dbReference type="EMBL" id="VWZI01017378">
    <property type="protein sequence ID" value="NXG50150.1"/>
    <property type="molecule type" value="Genomic_DNA"/>
</dbReference>
<feature type="binding site" evidence="3">
    <location>
        <begin position="142"/>
        <end position="145"/>
    </location>
    <ligand>
        <name>GTP</name>
        <dbReference type="ChEBI" id="CHEBI:37565"/>
    </ligand>
</feature>
<feature type="binding site" evidence="3">
    <location>
        <position position="88"/>
    </location>
    <ligand>
        <name>GTP</name>
        <dbReference type="ChEBI" id="CHEBI:37565"/>
    </ligand>
</feature>
<reference evidence="5 6" key="1">
    <citation type="submission" date="2019-09" db="EMBL/GenBank/DDBJ databases">
        <title>Bird 10,000 Genomes (B10K) Project - Family phase.</title>
        <authorList>
            <person name="Zhang G."/>
        </authorList>
    </citation>
    <scope>NUCLEOTIDE SEQUENCE [LARGE SCALE GENOMIC DNA]</scope>
    <source>
        <strain evidence="5">B10K-DU-001-24</strain>
        <tissue evidence="5">Muscle</tissue>
    </source>
</reference>
<evidence type="ECO:0000256" key="2">
    <source>
        <dbReference type="ARBA" id="ARBA00023134"/>
    </source>
</evidence>
<keyword evidence="1 3" id="KW-0547">Nucleotide-binding</keyword>
<proteinExistence type="predicted"/>
<feature type="non-terminal residue" evidence="5">
    <location>
        <position position="1"/>
    </location>
</feature>
<evidence type="ECO:0000313" key="6">
    <source>
        <dbReference type="Proteomes" id="UP000574528"/>
    </source>
</evidence>
<organism evidence="5 6">
    <name type="scientific">Psilopogon haemacephalus</name>
    <name type="common">coppersmith barbet</name>
    <dbReference type="NCBI Taxonomy" id="2585815"/>
    <lineage>
        <taxon>Eukaryota</taxon>
        <taxon>Metazoa</taxon>
        <taxon>Chordata</taxon>
        <taxon>Craniata</taxon>
        <taxon>Vertebrata</taxon>
        <taxon>Euteleostomi</taxon>
        <taxon>Archelosauria</taxon>
        <taxon>Archosauria</taxon>
        <taxon>Dinosauria</taxon>
        <taxon>Saurischia</taxon>
        <taxon>Theropoda</taxon>
        <taxon>Coelurosauria</taxon>
        <taxon>Aves</taxon>
        <taxon>Neognathae</taxon>
        <taxon>Neoaves</taxon>
        <taxon>Telluraves</taxon>
        <taxon>Coraciimorphae</taxon>
        <taxon>Piciformes</taxon>
        <taxon>Megalaimidae</taxon>
        <taxon>Psilopogon</taxon>
    </lineage>
</organism>
<gene>
    <name evidence="5" type="primary">Arl16</name>
    <name evidence="5" type="ORF">PSIHAE_R02983</name>
</gene>
<name>A0A7K9CEQ1_9PICI</name>
<evidence type="ECO:0000256" key="3">
    <source>
        <dbReference type="PIRSR" id="PIRSR606689-1"/>
    </source>
</evidence>
<dbReference type="Gene3D" id="3.40.50.300">
    <property type="entry name" value="P-loop containing nucleotide triphosphate hydrolases"/>
    <property type="match status" value="1"/>
</dbReference>
<sequence length="200" mass="21245">PAGAGQLPAGRGRMAGTGRHAPTCLLLGAAGGGKTLLARRLRHIRRDRGAGRQPRGTAAPNRSLSRQVGTNLTDLRLPRKVTVRELGGCMGPIWPSYYDECSALLFVVDAANPTQVSSSCVQLLSVLSAAPLASVPVLVLFNKIDLPCYMSLAEMKSLFRMQDIVSCASQPITLLEISARNGTGLADVLQWLQAALGDQR</sequence>
<dbReference type="SUPFAM" id="SSF52540">
    <property type="entry name" value="P-loop containing nucleoside triphosphate hydrolases"/>
    <property type="match status" value="1"/>
</dbReference>
<evidence type="ECO:0000256" key="1">
    <source>
        <dbReference type="ARBA" id="ARBA00022741"/>
    </source>
</evidence>
<dbReference type="AlphaFoldDB" id="A0A7K9CEQ1"/>
<dbReference type="SMART" id="SM00178">
    <property type="entry name" value="SAR"/>
    <property type="match status" value="1"/>
</dbReference>
<dbReference type="GO" id="GO:0003924">
    <property type="term" value="F:GTPase activity"/>
    <property type="evidence" value="ECO:0007669"/>
    <property type="project" value="InterPro"/>
</dbReference>
<dbReference type="GO" id="GO:0005525">
    <property type="term" value="F:GTP binding"/>
    <property type="evidence" value="ECO:0007669"/>
    <property type="project" value="UniProtKB-KW"/>
</dbReference>
<dbReference type="OrthoDB" id="365445at2759"/>
<evidence type="ECO:0000256" key="4">
    <source>
        <dbReference type="SAM" id="MobiDB-lite"/>
    </source>
</evidence>
<keyword evidence="6" id="KW-1185">Reference proteome</keyword>
<comment type="caution">
    <text evidence="5">The sequence shown here is derived from an EMBL/GenBank/DDBJ whole genome shotgun (WGS) entry which is preliminary data.</text>
</comment>